<evidence type="ECO:0000256" key="3">
    <source>
        <dbReference type="ARBA" id="ARBA00022723"/>
    </source>
</evidence>
<dbReference type="CDD" id="cd08255">
    <property type="entry name" value="2-desacetyl-2-hydroxyethyl_bacteriochlorophyllide_like"/>
    <property type="match status" value="1"/>
</dbReference>
<comment type="cofactor">
    <cofactor evidence="1">
        <name>Zn(2+)</name>
        <dbReference type="ChEBI" id="CHEBI:29105"/>
    </cofactor>
</comment>
<dbReference type="PANTHER" id="PTHR43350:SF19">
    <property type="entry name" value="D-GULOSIDE 3-DEHYDROGENASE"/>
    <property type="match status" value="1"/>
</dbReference>
<reference evidence="7" key="1">
    <citation type="submission" date="2020-08" db="EMBL/GenBank/DDBJ databases">
        <title>Genome public.</title>
        <authorList>
            <person name="Liu C."/>
            <person name="Sun Q."/>
        </authorList>
    </citation>
    <scope>NUCLEOTIDE SEQUENCE</scope>
    <source>
        <strain evidence="7">NSJ-32</strain>
    </source>
</reference>
<keyword evidence="3" id="KW-0479">Metal-binding</keyword>
<evidence type="ECO:0000313" key="8">
    <source>
        <dbReference type="Proteomes" id="UP000657006"/>
    </source>
</evidence>
<dbReference type="GO" id="GO:0046872">
    <property type="term" value="F:metal ion binding"/>
    <property type="evidence" value="ECO:0007669"/>
    <property type="project" value="UniProtKB-KW"/>
</dbReference>
<name>A0A926DS99_9FIRM</name>
<evidence type="ECO:0000256" key="5">
    <source>
        <dbReference type="ARBA" id="ARBA00023002"/>
    </source>
</evidence>
<dbReference type="SUPFAM" id="SSF50129">
    <property type="entry name" value="GroES-like"/>
    <property type="match status" value="1"/>
</dbReference>
<evidence type="ECO:0000256" key="4">
    <source>
        <dbReference type="ARBA" id="ARBA00022833"/>
    </source>
</evidence>
<sequence>MKCKQIVFTEKNKVELLTVDVNEPAPNEVMVETMVSTISCGTERANITGNPNVNALGESGVVFPRTSGYNSAGIVVKKGADVKNVDIGDRVVVYWGQHKSYNTVPEGNVVKIEDECVSFETAAMSFISTFPMAAIRKTRLEMGESAIVMGLGILGMIAVKLLRAAGAVPIIAADPNPKRREIALKNGADFAFDPLCEDFADKVKSVTGGGVNVAIEVTGVGAGFNEALDCMAKFGRVALLGCTRNSDFTVDYYKKIHAPGITVIGAHTIARPNLESHPGWFTHRDDIKAVLKLCGGGRLCLENLIEETHSPHESPEVYNRLIFDKNFPVVVQFDWRDK</sequence>
<keyword evidence="4" id="KW-0862">Zinc</keyword>
<dbReference type="Pfam" id="PF08240">
    <property type="entry name" value="ADH_N"/>
    <property type="match status" value="1"/>
</dbReference>
<dbReference type="SUPFAM" id="SSF51735">
    <property type="entry name" value="NAD(P)-binding Rossmann-fold domains"/>
    <property type="match status" value="1"/>
</dbReference>
<feature type="domain" description="Enoyl reductase (ER)" evidence="6">
    <location>
        <begin position="11"/>
        <end position="291"/>
    </location>
</feature>
<dbReference type="EMBL" id="JACRSQ010000002">
    <property type="protein sequence ID" value="MBC8542355.1"/>
    <property type="molecule type" value="Genomic_DNA"/>
</dbReference>
<dbReference type="GO" id="GO:0016491">
    <property type="term" value="F:oxidoreductase activity"/>
    <property type="evidence" value="ECO:0007669"/>
    <property type="project" value="UniProtKB-KW"/>
</dbReference>
<dbReference type="SMART" id="SM00829">
    <property type="entry name" value="PKS_ER"/>
    <property type="match status" value="1"/>
</dbReference>
<dbReference type="RefSeq" id="WP_177713842.1">
    <property type="nucleotide sequence ID" value="NZ_JACRSQ010000002.1"/>
</dbReference>
<evidence type="ECO:0000313" key="7">
    <source>
        <dbReference type="EMBL" id="MBC8542355.1"/>
    </source>
</evidence>
<dbReference type="InterPro" id="IPR013154">
    <property type="entry name" value="ADH-like_N"/>
</dbReference>
<dbReference type="InterPro" id="IPR011032">
    <property type="entry name" value="GroES-like_sf"/>
</dbReference>
<organism evidence="7 8">
    <name type="scientific">Bianquea renquensis</name>
    <dbReference type="NCBI Taxonomy" id="2763661"/>
    <lineage>
        <taxon>Bacteria</taxon>
        <taxon>Bacillati</taxon>
        <taxon>Bacillota</taxon>
        <taxon>Clostridia</taxon>
        <taxon>Eubacteriales</taxon>
        <taxon>Bianqueaceae</taxon>
        <taxon>Bianquea</taxon>
    </lineage>
</organism>
<dbReference type="InterPro" id="IPR020843">
    <property type="entry name" value="ER"/>
</dbReference>
<dbReference type="Proteomes" id="UP000657006">
    <property type="component" value="Unassembled WGS sequence"/>
</dbReference>
<evidence type="ECO:0000259" key="6">
    <source>
        <dbReference type="SMART" id="SM00829"/>
    </source>
</evidence>
<gene>
    <name evidence="7" type="ORF">H8730_02175</name>
</gene>
<protein>
    <submittedName>
        <fullName evidence="7">Zinc-binding alcohol dehydrogenase</fullName>
    </submittedName>
</protein>
<dbReference type="Pfam" id="PF00107">
    <property type="entry name" value="ADH_zinc_N"/>
    <property type="match status" value="1"/>
</dbReference>
<dbReference type="Gene3D" id="3.90.180.10">
    <property type="entry name" value="Medium-chain alcohol dehydrogenases, catalytic domain"/>
    <property type="match status" value="2"/>
</dbReference>
<proteinExistence type="inferred from homology"/>
<dbReference type="AlphaFoldDB" id="A0A926DS99"/>
<dbReference type="Gene3D" id="3.40.50.720">
    <property type="entry name" value="NAD(P)-binding Rossmann-like Domain"/>
    <property type="match status" value="1"/>
</dbReference>
<accession>A0A926DS99</accession>
<keyword evidence="8" id="KW-1185">Reference proteome</keyword>
<evidence type="ECO:0000256" key="1">
    <source>
        <dbReference type="ARBA" id="ARBA00001947"/>
    </source>
</evidence>
<comment type="caution">
    <text evidence="7">The sequence shown here is derived from an EMBL/GenBank/DDBJ whole genome shotgun (WGS) entry which is preliminary data.</text>
</comment>
<evidence type="ECO:0000256" key="2">
    <source>
        <dbReference type="ARBA" id="ARBA00008072"/>
    </source>
</evidence>
<dbReference type="PANTHER" id="PTHR43350">
    <property type="entry name" value="NAD-DEPENDENT ALCOHOL DEHYDROGENASE"/>
    <property type="match status" value="1"/>
</dbReference>
<dbReference type="InterPro" id="IPR013149">
    <property type="entry name" value="ADH-like_C"/>
</dbReference>
<comment type="similarity">
    <text evidence="2">Belongs to the zinc-containing alcohol dehydrogenase family.</text>
</comment>
<keyword evidence="5" id="KW-0560">Oxidoreductase</keyword>
<dbReference type="InterPro" id="IPR036291">
    <property type="entry name" value="NAD(P)-bd_dom_sf"/>
</dbReference>